<evidence type="ECO:0000313" key="2">
    <source>
        <dbReference type="EnsemblMetazoa" id="XP_001121920"/>
    </source>
</evidence>
<dbReference type="EnsemblMetazoa" id="XM_001121920">
    <property type="protein sequence ID" value="XP_001121920"/>
    <property type="gene ID" value="LOC726160"/>
</dbReference>
<gene>
    <name evidence="2" type="primary">726160</name>
    <name evidence="4" type="synonym">LOC726160</name>
</gene>
<name>A0A7M7G8F0_APIME</name>
<dbReference type="OMA" id="RGACWIC"/>
<reference evidence="2" key="1">
    <citation type="submission" date="2021-01" db="UniProtKB">
        <authorList>
            <consortium name="EnsemblMetazoa"/>
        </authorList>
    </citation>
    <scope>IDENTIFICATION</scope>
    <source>
        <strain evidence="2">DH4</strain>
    </source>
</reference>
<dbReference type="RefSeq" id="XP_001121920.1">
    <property type="nucleotide sequence ID" value="XM_001121920.5"/>
</dbReference>
<accession>A0A7M7G8F0</accession>
<evidence type="ECO:0000313" key="4">
    <source>
        <dbReference type="RefSeq" id="XP_001121920.1"/>
    </source>
</evidence>
<sequence>MENSINELDIEDSLKIASKEWNRIINAATKDGYREGIEDGSNSVFQESFNNGYKEGFQIAFILGKFKSLLNITSRDVEHPQNINEILDKIKRGICHICVAEFQNINDQKIFSEIINEQRSYSLKVLQTLYQYFQPYVKQLNISESDILKIQNFSELKNN</sequence>
<evidence type="ECO:0000313" key="3">
    <source>
        <dbReference type="Proteomes" id="UP000005203"/>
    </source>
</evidence>
<dbReference type="OrthoDB" id="20086at2759"/>
<organism evidence="2">
    <name type="scientific">Apis mellifera</name>
    <name type="common">Honeybee</name>
    <dbReference type="NCBI Taxonomy" id="7460"/>
    <lineage>
        <taxon>Eukaryota</taxon>
        <taxon>Metazoa</taxon>
        <taxon>Ecdysozoa</taxon>
        <taxon>Arthropoda</taxon>
        <taxon>Hexapoda</taxon>
        <taxon>Insecta</taxon>
        <taxon>Pterygota</taxon>
        <taxon>Neoptera</taxon>
        <taxon>Endopterygota</taxon>
        <taxon>Hymenoptera</taxon>
        <taxon>Apocrita</taxon>
        <taxon>Aculeata</taxon>
        <taxon>Apoidea</taxon>
        <taxon>Anthophila</taxon>
        <taxon>Apidae</taxon>
        <taxon>Apis</taxon>
    </lineage>
</organism>
<dbReference type="Proteomes" id="UP000005203">
    <property type="component" value="Linkage group LG5"/>
</dbReference>
<dbReference type="GeneID" id="726160"/>
<evidence type="ECO:0000259" key="1">
    <source>
        <dbReference type="Pfam" id="PF09811"/>
    </source>
</evidence>
<proteinExistence type="predicted"/>
<dbReference type="AlphaFoldDB" id="A0A7M7G8F0"/>
<protein>
    <submittedName>
        <fullName evidence="4">Uncharacterized protein LOC726160</fullName>
    </submittedName>
</protein>
<feature type="domain" description="Essential protein Yae1 N-terminal" evidence="1">
    <location>
        <begin position="32"/>
        <end position="66"/>
    </location>
</feature>
<accession>A0A8B6XD27</accession>
<dbReference type="KEGG" id="ame:726160"/>
<keyword evidence="3" id="KW-1185">Reference proteome</keyword>
<reference evidence="4" key="2">
    <citation type="submission" date="2025-04" db="UniProtKB">
        <authorList>
            <consortium name="RefSeq"/>
        </authorList>
    </citation>
    <scope>IDENTIFICATION</scope>
    <source>
        <strain evidence="4">DH4</strain>
        <tissue evidence="4">Whole body</tissue>
    </source>
</reference>
<dbReference type="InterPro" id="IPR019191">
    <property type="entry name" value="Essential_protein_Yae1_N"/>
</dbReference>
<dbReference type="Pfam" id="PF09811">
    <property type="entry name" value="Yae1_N"/>
    <property type="match status" value="1"/>
</dbReference>